<feature type="compositionally biased region" description="Polar residues" evidence="1">
    <location>
        <begin position="730"/>
        <end position="753"/>
    </location>
</feature>
<feature type="region of interest" description="Disordered" evidence="1">
    <location>
        <begin position="805"/>
        <end position="843"/>
    </location>
</feature>
<feature type="region of interest" description="Disordered" evidence="1">
    <location>
        <begin position="677"/>
        <end position="785"/>
    </location>
</feature>
<feature type="region of interest" description="Disordered" evidence="1">
    <location>
        <begin position="871"/>
        <end position="898"/>
    </location>
</feature>
<reference evidence="2 3" key="1">
    <citation type="journal article" date="2017" name="Int. J. Parasitol.">
        <title>The genome of the protozoan parasite Cystoisospora suis and a reverse vaccinology approach to identify vaccine candidates.</title>
        <authorList>
            <person name="Palmieri N."/>
            <person name="Shrestha A."/>
            <person name="Ruttkowski B."/>
            <person name="Beck T."/>
            <person name="Vogl C."/>
            <person name="Tomley F."/>
            <person name="Blake D.P."/>
            <person name="Joachim A."/>
        </authorList>
    </citation>
    <scope>NUCLEOTIDE SEQUENCE [LARGE SCALE GENOMIC DNA]</scope>
    <source>
        <strain evidence="2 3">Wien I</strain>
    </source>
</reference>
<evidence type="ECO:0000313" key="3">
    <source>
        <dbReference type="Proteomes" id="UP000221165"/>
    </source>
</evidence>
<evidence type="ECO:0000313" key="2">
    <source>
        <dbReference type="EMBL" id="PHJ22507.1"/>
    </source>
</evidence>
<feature type="compositionally biased region" description="Pro residues" evidence="1">
    <location>
        <begin position="210"/>
        <end position="221"/>
    </location>
</feature>
<evidence type="ECO:0000256" key="1">
    <source>
        <dbReference type="SAM" id="MobiDB-lite"/>
    </source>
</evidence>
<sequence length="898" mass="96425">MVAMTEKFSREFPRANGLIFFTCLFLVLSFLSVSCSSSIFFSTDEECAIHDGSCSSCIENGCVFCLSDVEDGHVFRPEDKLGSCVSAKNLQVIRSCALHLSKWNDAFSCSDLDAPHSGEQTPTRSRQENRSLSVTEKKQNELGDVRKPQNSQPEDMSDLTQNHLASLPDYEDGDEYNSQSTPGLTEVSWPVPPGSSPSAEVLLPPWDGNLPPPLSDLPPGPRQTQETELLAEDLDTLQQAKSTGELLYETRDEFSEGRQKVHFPRLRNENSHTPSLDLEQKNVGGVGRAAPPESTSTSPSQGKSNEQSVGNTDKSDKENDYALRVSLSDTETNSTHTAAPGQKGTSLEDKGETAVEEHLSGAPNGSLRRPSNTSNGSVETSGSVAAISQSQATEKVTALVGVDHLTGSSEITVISLWCSVFAFLLLILGCFLCIRFPLLCGSLLAKRALLSHWLLRRAKKSPSPRKPTQGIPPEEREPSGSEEVTEGVRHSSYHENQGIAHITSAQQLTKRADQSRKLFFFPKHLTSRGSRRNNAAASMYSGETCITTASTCQSADSSRASREQQGQDTLCTSVEGILGHTKRFSPGEGGEVPFGGPTRNNVADKHANHALGLVAGQHTRSSCQGSRAPSLFHPPNGDTDGCEDFAVSLSLGTGSTAHEKSLGMDNKRREILRIFSGGASARSNGSQERSGNSNGLTATNQAMGTSVGTEDLPSRAEMVERRSDPLLENPFTSGDSSVLTGQPAQLQQAQSVSELRETEQDRLLHSSQSPGGGDNNGAFRCPPSARQDHVGELRAMDAHLTPTTVVYTPCDGHRSYRDDDDGDDATSQMSIDEAGSESCDPSLPSWHKLWENPFSPGSSRTELSLFRASAEGELPTGAGGLADNTNTNRSQIAASLGA</sequence>
<feature type="compositionally biased region" description="Polar residues" evidence="1">
    <location>
        <begin position="148"/>
        <end position="164"/>
    </location>
</feature>
<feature type="compositionally biased region" description="Polar residues" evidence="1">
    <location>
        <begin position="369"/>
        <end position="386"/>
    </location>
</feature>
<feature type="region of interest" description="Disordered" evidence="1">
    <location>
        <begin position="240"/>
        <end position="386"/>
    </location>
</feature>
<dbReference type="AlphaFoldDB" id="A0A2C6L018"/>
<keyword evidence="3" id="KW-1185">Reference proteome</keyword>
<feature type="compositionally biased region" description="Basic and acidic residues" evidence="1">
    <location>
        <begin position="712"/>
        <end position="725"/>
    </location>
</feature>
<feature type="compositionally biased region" description="Polar residues" evidence="1">
    <location>
        <begin position="301"/>
        <end position="312"/>
    </location>
</feature>
<dbReference type="PROSITE" id="PS51257">
    <property type="entry name" value="PROKAR_LIPOPROTEIN"/>
    <property type="match status" value="1"/>
</dbReference>
<protein>
    <submittedName>
        <fullName evidence="2">Uncharacterized protein</fullName>
    </submittedName>
</protein>
<feature type="compositionally biased region" description="Basic and acidic residues" evidence="1">
    <location>
        <begin position="248"/>
        <end position="259"/>
    </location>
</feature>
<feature type="compositionally biased region" description="Basic and acidic residues" evidence="1">
    <location>
        <begin position="346"/>
        <end position="359"/>
    </location>
</feature>
<feature type="region of interest" description="Disordered" evidence="1">
    <location>
        <begin position="114"/>
        <end position="225"/>
    </location>
</feature>
<organism evidence="2 3">
    <name type="scientific">Cystoisospora suis</name>
    <dbReference type="NCBI Taxonomy" id="483139"/>
    <lineage>
        <taxon>Eukaryota</taxon>
        <taxon>Sar</taxon>
        <taxon>Alveolata</taxon>
        <taxon>Apicomplexa</taxon>
        <taxon>Conoidasida</taxon>
        <taxon>Coccidia</taxon>
        <taxon>Eucoccidiorida</taxon>
        <taxon>Eimeriorina</taxon>
        <taxon>Sarcocystidae</taxon>
        <taxon>Cystoisospora</taxon>
    </lineage>
</organism>
<dbReference type="Proteomes" id="UP000221165">
    <property type="component" value="Unassembled WGS sequence"/>
</dbReference>
<feature type="compositionally biased region" description="Basic and acidic residues" evidence="1">
    <location>
        <begin position="125"/>
        <end position="147"/>
    </location>
</feature>
<gene>
    <name evidence="2" type="ORF">CSUI_003649</name>
</gene>
<feature type="compositionally biased region" description="Polar residues" evidence="1">
    <location>
        <begin position="681"/>
        <end position="708"/>
    </location>
</feature>
<comment type="caution">
    <text evidence="2">The sequence shown here is derived from an EMBL/GenBank/DDBJ whole genome shotgun (WGS) entry which is preliminary data.</text>
</comment>
<feature type="compositionally biased region" description="Low complexity" evidence="1">
    <location>
        <begin position="291"/>
        <end position="300"/>
    </location>
</feature>
<feature type="region of interest" description="Disordered" evidence="1">
    <location>
        <begin position="460"/>
        <end position="490"/>
    </location>
</feature>
<dbReference type="EMBL" id="MIGC01001651">
    <property type="protein sequence ID" value="PHJ22507.1"/>
    <property type="molecule type" value="Genomic_DNA"/>
</dbReference>
<feature type="compositionally biased region" description="Basic and acidic residues" evidence="1">
    <location>
        <begin position="754"/>
        <end position="764"/>
    </location>
</feature>
<proteinExistence type="predicted"/>
<dbReference type="RefSeq" id="XP_067924184.1">
    <property type="nucleotide sequence ID" value="XM_068063845.1"/>
</dbReference>
<dbReference type="VEuPathDB" id="ToxoDB:CSUI_003649"/>
<feature type="compositionally biased region" description="Polar residues" evidence="1">
    <location>
        <begin position="883"/>
        <end position="898"/>
    </location>
</feature>
<dbReference type="GeneID" id="94427056"/>
<accession>A0A2C6L018</accession>
<feature type="compositionally biased region" description="Polar residues" evidence="1">
    <location>
        <begin position="327"/>
        <end position="337"/>
    </location>
</feature>
<name>A0A2C6L018_9APIC</name>